<keyword evidence="1" id="KW-0143">Chaperone</keyword>
<dbReference type="InterPro" id="IPR000626">
    <property type="entry name" value="Ubiquitin-like_dom"/>
</dbReference>
<dbReference type="SMART" id="SM00213">
    <property type="entry name" value="UBQ"/>
    <property type="match status" value="1"/>
</dbReference>
<dbReference type="InterPro" id="IPR036533">
    <property type="entry name" value="BAG_dom_sf"/>
</dbReference>
<feature type="domain" description="Ubiquitin-like" evidence="3">
    <location>
        <begin position="44"/>
        <end position="112"/>
    </location>
</feature>
<dbReference type="STRING" id="1088818.A0A2I0A8N3"/>
<evidence type="ECO:0000256" key="2">
    <source>
        <dbReference type="SAM" id="MobiDB-lite"/>
    </source>
</evidence>
<feature type="domain" description="BAG" evidence="4">
    <location>
        <begin position="137"/>
        <end position="215"/>
    </location>
</feature>
<dbReference type="Proteomes" id="UP000236161">
    <property type="component" value="Unassembled WGS sequence"/>
</dbReference>
<dbReference type="Gene3D" id="1.20.58.120">
    <property type="entry name" value="BAG domain"/>
    <property type="match status" value="1"/>
</dbReference>
<dbReference type="InterPro" id="IPR029071">
    <property type="entry name" value="Ubiquitin-like_domsf"/>
</dbReference>
<reference evidence="5 6" key="1">
    <citation type="journal article" date="2017" name="Nature">
        <title>The Apostasia genome and the evolution of orchids.</title>
        <authorList>
            <person name="Zhang G.Q."/>
            <person name="Liu K.W."/>
            <person name="Li Z."/>
            <person name="Lohaus R."/>
            <person name="Hsiao Y.Y."/>
            <person name="Niu S.C."/>
            <person name="Wang J.Y."/>
            <person name="Lin Y.C."/>
            <person name="Xu Q."/>
            <person name="Chen L.J."/>
            <person name="Yoshida K."/>
            <person name="Fujiwara S."/>
            <person name="Wang Z.W."/>
            <person name="Zhang Y.Q."/>
            <person name="Mitsuda N."/>
            <person name="Wang M."/>
            <person name="Liu G.H."/>
            <person name="Pecoraro L."/>
            <person name="Huang H.X."/>
            <person name="Xiao X.J."/>
            <person name="Lin M."/>
            <person name="Wu X.Y."/>
            <person name="Wu W.L."/>
            <person name="Chen Y.Y."/>
            <person name="Chang S.B."/>
            <person name="Sakamoto S."/>
            <person name="Ohme-Takagi M."/>
            <person name="Yagi M."/>
            <person name="Zeng S.J."/>
            <person name="Shen C.Y."/>
            <person name="Yeh C.M."/>
            <person name="Luo Y.B."/>
            <person name="Tsai W.C."/>
            <person name="Van de Peer Y."/>
            <person name="Liu Z.J."/>
        </authorList>
    </citation>
    <scope>NUCLEOTIDE SEQUENCE [LARGE SCALE GENOMIC DNA]</scope>
    <source>
        <strain evidence="6">cv. Shenzhen</strain>
        <tissue evidence="5">Stem</tissue>
    </source>
</reference>
<evidence type="ECO:0000313" key="5">
    <source>
        <dbReference type="EMBL" id="PKA51888.1"/>
    </source>
</evidence>
<dbReference type="OrthoDB" id="417450at2759"/>
<evidence type="ECO:0000313" key="6">
    <source>
        <dbReference type="Proteomes" id="UP000236161"/>
    </source>
</evidence>
<gene>
    <name evidence="5" type="primary">BAG4</name>
    <name evidence="5" type="ORF">AXF42_Ash008117</name>
</gene>
<protein>
    <submittedName>
        <fullName evidence="5">BAG family molecular chaperone regulator 4</fullName>
    </submittedName>
</protein>
<dbReference type="InterPro" id="IPR003103">
    <property type="entry name" value="BAG_domain"/>
</dbReference>
<evidence type="ECO:0000259" key="4">
    <source>
        <dbReference type="PROSITE" id="PS51035"/>
    </source>
</evidence>
<name>A0A2I0A8N3_9ASPA</name>
<evidence type="ECO:0000259" key="3">
    <source>
        <dbReference type="PROSITE" id="PS50053"/>
    </source>
</evidence>
<dbReference type="Pfam" id="PF02179">
    <property type="entry name" value="BAG"/>
    <property type="match status" value="1"/>
</dbReference>
<dbReference type="PROSITE" id="PS51035">
    <property type="entry name" value="BAG"/>
    <property type="match status" value="1"/>
</dbReference>
<dbReference type="GO" id="GO:0051087">
    <property type="term" value="F:protein-folding chaperone binding"/>
    <property type="evidence" value="ECO:0007669"/>
    <property type="project" value="InterPro"/>
</dbReference>
<dbReference type="Gene3D" id="3.10.20.90">
    <property type="entry name" value="Phosphatidylinositol 3-kinase Catalytic Subunit, Chain A, domain 1"/>
    <property type="match status" value="1"/>
</dbReference>
<accession>A0A2I0A8N3</accession>
<dbReference type="SMART" id="SM00264">
    <property type="entry name" value="BAG"/>
    <property type="match status" value="1"/>
</dbReference>
<dbReference type="SUPFAM" id="SSF54236">
    <property type="entry name" value="Ubiquitin-like"/>
    <property type="match status" value="1"/>
</dbReference>
<feature type="region of interest" description="Disordered" evidence="2">
    <location>
        <begin position="241"/>
        <end position="265"/>
    </location>
</feature>
<dbReference type="EMBL" id="KZ452012">
    <property type="protein sequence ID" value="PKA51888.1"/>
    <property type="molecule type" value="Genomic_DNA"/>
</dbReference>
<dbReference type="GO" id="GO:0005737">
    <property type="term" value="C:cytoplasm"/>
    <property type="evidence" value="ECO:0007669"/>
    <property type="project" value="TreeGrafter"/>
</dbReference>
<dbReference type="Pfam" id="PF00240">
    <property type="entry name" value="ubiquitin"/>
    <property type="match status" value="1"/>
</dbReference>
<dbReference type="GO" id="GO:0050821">
    <property type="term" value="P:protein stabilization"/>
    <property type="evidence" value="ECO:0007669"/>
    <property type="project" value="TreeGrafter"/>
</dbReference>
<dbReference type="AlphaFoldDB" id="A0A2I0A8N3"/>
<dbReference type="PROSITE" id="PS50053">
    <property type="entry name" value="UBIQUITIN_2"/>
    <property type="match status" value="1"/>
</dbReference>
<keyword evidence="6" id="KW-1185">Reference proteome</keyword>
<dbReference type="InterPro" id="IPR039773">
    <property type="entry name" value="BAG_chaperone_regulator"/>
</dbReference>
<dbReference type="SUPFAM" id="SSF63491">
    <property type="entry name" value="BAG domain"/>
    <property type="match status" value="1"/>
</dbReference>
<feature type="compositionally biased region" description="Polar residues" evidence="2">
    <location>
        <begin position="247"/>
        <end position="256"/>
    </location>
</feature>
<sequence>MNGSTLEPPAAETGCVEVVDREIKPGGLPAPKCDDRAGSAGPMIKIKVLHDCSQHELTVPAQSTFGELKGVLTQETGLEPQDQRLLFRGKEKEDDECLHRVGVKDMSKVVLLENPVSRERKLEKMTRDEENAKACEAIASVKAEVDKLVEKVNTLVSDVRGGKEVADQEFVVLTELLMRQLLKLDSIVAEGDAKMQRKNEVRRAQQYVEMLDSLKPKNSNPFGYGSNAVSITTKWETFDSGEGGLNSPASVPSSSKITDDWEKFD</sequence>
<evidence type="ECO:0000256" key="1">
    <source>
        <dbReference type="ARBA" id="ARBA00023186"/>
    </source>
</evidence>
<dbReference type="PANTHER" id="PTHR12329">
    <property type="entry name" value="BCL2-ASSOCIATED ATHANOGENE"/>
    <property type="match status" value="1"/>
</dbReference>
<dbReference type="PANTHER" id="PTHR12329:SF16">
    <property type="entry name" value="BAG FAMILY MOLECULAR CHAPERONE REGULATOR 1"/>
    <property type="match status" value="1"/>
</dbReference>
<organism evidence="5 6">
    <name type="scientific">Apostasia shenzhenica</name>
    <dbReference type="NCBI Taxonomy" id="1088818"/>
    <lineage>
        <taxon>Eukaryota</taxon>
        <taxon>Viridiplantae</taxon>
        <taxon>Streptophyta</taxon>
        <taxon>Embryophyta</taxon>
        <taxon>Tracheophyta</taxon>
        <taxon>Spermatophyta</taxon>
        <taxon>Magnoliopsida</taxon>
        <taxon>Liliopsida</taxon>
        <taxon>Asparagales</taxon>
        <taxon>Orchidaceae</taxon>
        <taxon>Apostasioideae</taxon>
        <taxon>Apostasia</taxon>
    </lineage>
</organism>
<dbReference type="GO" id="GO:0000774">
    <property type="term" value="F:adenyl-nucleotide exchange factor activity"/>
    <property type="evidence" value="ECO:0007669"/>
    <property type="project" value="TreeGrafter"/>
</dbReference>
<proteinExistence type="predicted"/>